<dbReference type="InParanoid" id="A0A6J2YSQ4"/>
<evidence type="ECO:0000259" key="10">
    <source>
        <dbReference type="PROSITE" id="PS50011"/>
    </source>
</evidence>
<comment type="subcellular location">
    <subcellularLocation>
        <location evidence="1">Cytoplasm</location>
    </subcellularLocation>
</comment>
<evidence type="ECO:0000256" key="8">
    <source>
        <dbReference type="ARBA" id="ARBA00038873"/>
    </source>
</evidence>
<evidence type="ECO:0000256" key="1">
    <source>
        <dbReference type="ARBA" id="ARBA00004496"/>
    </source>
</evidence>
<dbReference type="PANTHER" id="PTHR21064:SF1">
    <property type="entry name" value="HYDROXYLYSINE KINASE"/>
    <property type="match status" value="1"/>
</dbReference>
<dbReference type="Pfam" id="PF01636">
    <property type="entry name" value="APH"/>
    <property type="match status" value="1"/>
</dbReference>
<evidence type="ECO:0000256" key="2">
    <source>
        <dbReference type="ARBA" id="ARBA00006219"/>
    </source>
</evidence>
<accession>A0A6J2YSQ4</accession>
<gene>
    <name evidence="12" type="primary">LOC115890257</name>
</gene>
<dbReference type="InterPro" id="IPR000719">
    <property type="entry name" value="Prot_kinase_dom"/>
</dbReference>
<name>A0A6J2YSQ4_SITOR</name>
<dbReference type="EC" id="2.7.1.81" evidence="8"/>
<keyword evidence="11" id="KW-1185">Reference proteome</keyword>
<dbReference type="SUPFAM" id="SSF56112">
    <property type="entry name" value="Protein kinase-like (PK-like)"/>
    <property type="match status" value="1"/>
</dbReference>
<reference evidence="12" key="1">
    <citation type="submission" date="2025-08" db="UniProtKB">
        <authorList>
            <consortium name="RefSeq"/>
        </authorList>
    </citation>
    <scope>IDENTIFICATION</scope>
    <source>
        <tissue evidence="12">Gonads</tissue>
    </source>
</reference>
<dbReference type="InterPro" id="IPR011009">
    <property type="entry name" value="Kinase-like_dom_sf"/>
</dbReference>
<feature type="domain" description="Protein kinase" evidence="10">
    <location>
        <begin position="1"/>
        <end position="350"/>
    </location>
</feature>
<evidence type="ECO:0000313" key="12">
    <source>
        <dbReference type="RefSeq" id="XP_030766299.1"/>
    </source>
</evidence>
<dbReference type="GO" id="GO:0005524">
    <property type="term" value="F:ATP binding"/>
    <property type="evidence" value="ECO:0007669"/>
    <property type="project" value="InterPro"/>
</dbReference>
<dbReference type="AlphaFoldDB" id="A0A6J2YSQ4"/>
<evidence type="ECO:0000256" key="4">
    <source>
        <dbReference type="ARBA" id="ARBA00022679"/>
    </source>
</evidence>
<comment type="similarity">
    <text evidence="2">Belongs to the aminoglycoside phosphotransferase family.</text>
</comment>
<dbReference type="RefSeq" id="XP_030766299.1">
    <property type="nucleotide sequence ID" value="XM_030910439.1"/>
</dbReference>
<dbReference type="KEGG" id="soy:115890257"/>
<evidence type="ECO:0000256" key="3">
    <source>
        <dbReference type="ARBA" id="ARBA00022490"/>
    </source>
</evidence>
<sequence length="350" mass="39857">MIRAQVTVDEAKRFVCDVYGLRVAGIYCLNGYDDKNFHVKVDSTIDSSNTCIDKVSECGYVLKIINSLDSEDERRFEAQTSLLIHLNKCNIRCPKPVLTKEKKIFEKVIISGTNHIIRLLEYIDGTILHKIDQYMPELFYQVGQLAAKIDNALQDFDHPVYRERIQWSLGSAADILQYLHAINDENKKELVSKIINEFSARVLSIENELEKGIIHGDINEQNLLVENKDGWYIKAVLDFGDTHYGCYIYELALAVAYMIFTSNDISNGAHVVRGYCSARTISLKEFKLLKICVLARYCQSLLYGAYSSLEDPNNEYILTTSKTGWSLLDRISSIPEDKLLGIWGKGLDLK</sequence>
<evidence type="ECO:0000256" key="9">
    <source>
        <dbReference type="ARBA" id="ARBA00040505"/>
    </source>
</evidence>
<keyword evidence="3" id="KW-0963">Cytoplasm</keyword>
<comment type="catalytic activity">
    <reaction evidence="6">
        <text>(5R)-5-hydroxy-L-lysine + GTP = (5R)-5-phosphooxy-L-lysine + GDP + H(+)</text>
        <dbReference type="Rhea" id="RHEA:19049"/>
        <dbReference type="ChEBI" id="CHEBI:15378"/>
        <dbReference type="ChEBI" id="CHEBI:37565"/>
        <dbReference type="ChEBI" id="CHEBI:57882"/>
        <dbReference type="ChEBI" id="CHEBI:58189"/>
        <dbReference type="ChEBI" id="CHEBI:58357"/>
        <dbReference type="EC" id="2.7.1.81"/>
    </reaction>
</comment>
<protein>
    <recommendedName>
        <fullName evidence="9">Hydroxylysine kinase</fullName>
        <ecNumber evidence="8">2.7.1.81</ecNumber>
    </recommendedName>
</protein>
<keyword evidence="5 12" id="KW-0418">Kinase</keyword>
<dbReference type="PROSITE" id="PS50011">
    <property type="entry name" value="PROTEIN_KINASE_DOM"/>
    <property type="match status" value="1"/>
</dbReference>
<dbReference type="InterPro" id="IPR050249">
    <property type="entry name" value="Pseudomonas-type_ThrB"/>
</dbReference>
<dbReference type="OrthoDB" id="9973935at2759"/>
<dbReference type="FunCoup" id="A0A6J2YSQ4">
    <property type="interactions" value="157"/>
</dbReference>
<dbReference type="GO" id="GO:0047992">
    <property type="term" value="F:hydroxylysine kinase activity"/>
    <property type="evidence" value="ECO:0007669"/>
    <property type="project" value="UniProtKB-EC"/>
</dbReference>
<dbReference type="InterPro" id="IPR002575">
    <property type="entry name" value="Aminoglycoside_PTrfase"/>
</dbReference>
<keyword evidence="4" id="KW-0808">Transferase</keyword>
<dbReference type="GO" id="GO:0005737">
    <property type="term" value="C:cytoplasm"/>
    <property type="evidence" value="ECO:0007669"/>
    <property type="project" value="UniProtKB-SubCell"/>
</dbReference>
<proteinExistence type="inferred from homology"/>
<evidence type="ECO:0000256" key="5">
    <source>
        <dbReference type="ARBA" id="ARBA00022777"/>
    </source>
</evidence>
<evidence type="ECO:0000256" key="6">
    <source>
        <dbReference type="ARBA" id="ARBA00036820"/>
    </source>
</evidence>
<organism evidence="11 12">
    <name type="scientific">Sitophilus oryzae</name>
    <name type="common">Rice weevil</name>
    <name type="synonym">Curculio oryzae</name>
    <dbReference type="NCBI Taxonomy" id="7048"/>
    <lineage>
        <taxon>Eukaryota</taxon>
        <taxon>Metazoa</taxon>
        <taxon>Ecdysozoa</taxon>
        <taxon>Arthropoda</taxon>
        <taxon>Hexapoda</taxon>
        <taxon>Insecta</taxon>
        <taxon>Pterygota</taxon>
        <taxon>Neoptera</taxon>
        <taxon>Endopterygota</taxon>
        <taxon>Coleoptera</taxon>
        <taxon>Polyphaga</taxon>
        <taxon>Cucujiformia</taxon>
        <taxon>Curculionidae</taxon>
        <taxon>Dryophthorinae</taxon>
        <taxon>Sitophilus</taxon>
    </lineage>
</organism>
<dbReference type="FunFam" id="3.90.1200.10:FF:000007">
    <property type="entry name" value="hydroxylysine kinase isoform X1"/>
    <property type="match status" value="1"/>
</dbReference>
<dbReference type="GO" id="GO:0004672">
    <property type="term" value="F:protein kinase activity"/>
    <property type="evidence" value="ECO:0007669"/>
    <property type="project" value="InterPro"/>
</dbReference>
<comment type="function">
    <text evidence="7">Catalyzes the GTP-dependent phosphorylation of 5-hydroxy-L-lysine.</text>
</comment>
<dbReference type="Gene3D" id="3.90.1200.10">
    <property type="match status" value="1"/>
</dbReference>
<dbReference type="GeneID" id="115890257"/>
<dbReference type="Gene3D" id="3.30.200.20">
    <property type="entry name" value="Phosphorylase Kinase, domain 1"/>
    <property type="match status" value="1"/>
</dbReference>
<evidence type="ECO:0000313" key="11">
    <source>
        <dbReference type="Proteomes" id="UP000504635"/>
    </source>
</evidence>
<dbReference type="PANTHER" id="PTHR21064">
    <property type="entry name" value="AMINOGLYCOSIDE PHOSPHOTRANSFERASE DOMAIN-CONTAINING PROTEIN-RELATED"/>
    <property type="match status" value="1"/>
</dbReference>
<dbReference type="Proteomes" id="UP000504635">
    <property type="component" value="Unplaced"/>
</dbReference>
<evidence type="ECO:0000256" key="7">
    <source>
        <dbReference type="ARBA" id="ARBA00037368"/>
    </source>
</evidence>